<dbReference type="SUPFAM" id="SSF57850">
    <property type="entry name" value="RING/U-box"/>
    <property type="match status" value="1"/>
</dbReference>
<protein>
    <recommendedName>
        <fullName evidence="10">WD repeat protein mio zinc-ribbon like domain-containing protein</fullName>
    </recommendedName>
</protein>
<proteinExistence type="inferred from homology"/>
<feature type="compositionally biased region" description="Polar residues" evidence="5">
    <location>
        <begin position="42"/>
        <end position="72"/>
    </location>
</feature>
<dbReference type="PROSITE" id="PS50082">
    <property type="entry name" value="WD_REPEATS_2"/>
    <property type="match status" value="1"/>
</dbReference>
<evidence type="ECO:0000256" key="1">
    <source>
        <dbReference type="ARBA" id="ARBA00009713"/>
    </source>
</evidence>
<feature type="region of interest" description="Disordered" evidence="5">
    <location>
        <begin position="348"/>
        <end position="384"/>
    </location>
</feature>
<feature type="domain" description="MIOS-like alpha-solenoid" evidence="7">
    <location>
        <begin position="757"/>
        <end position="1037"/>
    </location>
</feature>
<comment type="similarity">
    <text evidence="1">Belongs to the WD repeat mio family.</text>
</comment>
<gene>
    <name evidence="8" type="ORF">HJC23_002098</name>
</gene>
<dbReference type="InterPro" id="IPR036322">
    <property type="entry name" value="WD40_repeat_dom_sf"/>
</dbReference>
<evidence type="ECO:0000259" key="7">
    <source>
        <dbReference type="Pfam" id="PF21719"/>
    </source>
</evidence>
<dbReference type="CDD" id="cd16691">
    <property type="entry name" value="mRING-H2-C3H3C2_Mio"/>
    <property type="match status" value="1"/>
</dbReference>
<dbReference type="InterPro" id="IPR015943">
    <property type="entry name" value="WD40/YVTN_repeat-like_dom_sf"/>
</dbReference>
<evidence type="ECO:0000313" key="8">
    <source>
        <dbReference type="EMBL" id="KAL3783594.1"/>
    </source>
</evidence>
<dbReference type="InterPro" id="IPR001680">
    <property type="entry name" value="WD40_rpt"/>
</dbReference>
<feature type="region of interest" description="Disordered" evidence="5">
    <location>
        <begin position="28"/>
        <end position="111"/>
    </location>
</feature>
<dbReference type="Pfam" id="PF17034">
    <property type="entry name" value="zinc_ribbon_16"/>
    <property type="match status" value="1"/>
</dbReference>
<dbReference type="SUPFAM" id="SSF50978">
    <property type="entry name" value="WD40 repeat-like"/>
    <property type="match status" value="1"/>
</dbReference>
<dbReference type="InterPro" id="IPR031488">
    <property type="entry name" value="Zn_ribbon_mio"/>
</dbReference>
<feature type="compositionally biased region" description="Low complexity" evidence="5">
    <location>
        <begin position="32"/>
        <end position="41"/>
    </location>
</feature>
<accession>A0ABD3P5V5</accession>
<evidence type="ECO:0000256" key="4">
    <source>
        <dbReference type="PROSITE-ProRule" id="PRU00221"/>
    </source>
</evidence>
<evidence type="ECO:0000259" key="6">
    <source>
        <dbReference type="Pfam" id="PF17034"/>
    </source>
</evidence>
<feature type="domain" description="GATOR2 complex protein MIO zinc-ribbon like" evidence="6">
    <location>
        <begin position="1178"/>
        <end position="1299"/>
    </location>
</feature>
<dbReference type="InterPro" id="IPR037593">
    <property type="entry name" value="MIOS/Sea4"/>
</dbReference>
<feature type="region of interest" description="Disordered" evidence="5">
    <location>
        <begin position="167"/>
        <end position="214"/>
    </location>
</feature>
<evidence type="ECO:0000256" key="2">
    <source>
        <dbReference type="ARBA" id="ARBA00022574"/>
    </source>
</evidence>
<dbReference type="PANTHER" id="PTHR16453">
    <property type="entry name" value="WD40 DOMAIN-CONTAINING PROTEIN MIO FAMILY MEMBER"/>
    <property type="match status" value="1"/>
</dbReference>
<dbReference type="SMART" id="SM00320">
    <property type="entry name" value="WD40"/>
    <property type="match status" value="3"/>
</dbReference>
<keyword evidence="9" id="KW-1185">Reference proteome</keyword>
<keyword evidence="2 4" id="KW-0853">WD repeat</keyword>
<dbReference type="Gene3D" id="2.130.10.10">
    <property type="entry name" value="YVTN repeat-like/Quinoprotein amine dehydrogenase"/>
    <property type="match status" value="1"/>
</dbReference>
<keyword evidence="3" id="KW-0677">Repeat</keyword>
<evidence type="ECO:0000313" key="9">
    <source>
        <dbReference type="Proteomes" id="UP001516023"/>
    </source>
</evidence>
<dbReference type="InterPro" id="IPR049092">
    <property type="entry name" value="MIOS_a-sol"/>
</dbReference>
<dbReference type="PANTHER" id="PTHR16453:SF9">
    <property type="entry name" value="GATOR COMPLEX PROTEIN MIOS"/>
    <property type="match status" value="1"/>
</dbReference>
<dbReference type="EMBL" id="JABMIG020000256">
    <property type="protein sequence ID" value="KAL3783594.1"/>
    <property type="molecule type" value="Genomic_DNA"/>
</dbReference>
<comment type="caution">
    <text evidence="8">The sequence shown here is derived from an EMBL/GenBank/DDBJ whole genome shotgun (WGS) entry which is preliminary data.</text>
</comment>
<reference evidence="8 9" key="1">
    <citation type="journal article" date="2020" name="G3 (Bethesda)">
        <title>Improved Reference Genome for Cyclotella cryptica CCMP332, a Model for Cell Wall Morphogenesis, Salinity Adaptation, and Lipid Production in Diatoms (Bacillariophyta).</title>
        <authorList>
            <person name="Roberts W.R."/>
            <person name="Downey K.M."/>
            <person name="Ruck E.C."/>
            <person name="Traller J.C."/>
            <person name="Alverson A.J."/>
        </authorList>
    </citation>
    <scope>NUCLEOTIDE SEQUENCE [LARGE SCALE GENOMIC DNA]</scope>
    <source>
        <strain evidence="8 9">CCMP332</strain>
    </source>
</reference>
<dbReference type="Pfam" id="PF21719">
    <property type="entry name" value="MIOS_a-sol"/>
    <property type="match status" value="1"/>
</dbReference>
<name>A0ABD3P5V5_9STRA</name>
<sequence length="1538" mass="167306">MLLDPYSLNHYIIVTSCSARMDHMIPFMTPTSSKQPSSRSSAFPTSDPSNSIPRSRATGSDSSGLHSNINLPSSTTMASSNSSITRSEARQNDKQKQQSQPPRVAFVPGAPNSDLYGAVNCNECTGSRQVKASTKAGLAGNTAPHLRLKSGPPLLEIRRLKYVPPRKGKSSVYFSHREEETPKSGWNDDRDTISSSTSREGEDATEDPDLDFPTRPMFQHETILVSRGIPGLGGNVSSTCLSFRPLTDQQHQNLLRMQQSKSNIHREEDSPPSKLPTVVRCATGLTSGALVIHTISNLYEGEEDGAKPTSTVAHYAPRQQRPVTSVAWCSSSSKNSRLVAIGLTGSGGSSGGAASSAKPGLAGPSGSAVTGRKTPPIRSMGGVGLGGTPVSGLSPSAGGDRDFGCLVWDIEGQSSAASGGGTAGGVVKGPGAAVPIKTPAYKYAHNTGVESVSWLLDGQLLAVGSQKRNLQLYDLRVSGTNAPPVSVFAHSEAVSGIVPDVSCPTKSVFASFGCNAGEPVKIWDARMMDSTIGEIRAGPNSGMGVSAIAWSPERAGFLSIAIGGTIRTYDTKAPGSRSLPVEVSYIGGDEDSFLQDIAFQPQVFCGAKPSSVLFPKGGVDTSALEQGAVNPFEFYPNRILVVSSKGDTDLVPESCVAPLAVSKRDGRIAHSLGSYVWIGDTTEGPSAMEGKMLITTEDISARMMRRARCLHSFRYSTDASANVKMLEDEREQLLQQFHCDHQQHDEQPNRSDFDGALADINQLTRLWRWIALVEDLCRIEQREGEDNNINLNNSSMNFGSSHSAYTDESSWTAKGLQDAGVLKLLRLSSRDSPDDNTHWMDSKSTSEVLCCDEFDSPMRRAALNACGWMKKYGALRNLLDDCESRGEFERSAALAIWHGNLGECVAALQRGADEVRELASHQTGNRGGDSCSPTKASLEAYAETLSLIAMVVAGFNMSTAADGSMKTSTVWSNACERLLLRPDITPSEESYSISLSQGISYLRAICTFLLNIGDGFNRTIYDEGLSLADRVAVATRFLSRADLRSFLDSCLRKCHKTGNLEGIIITGLDKRGVGIIQSYMDRTSDVQTAALISSRVIVPTEWGAERRICNEWLESYRSFLNRMQMWHSRAAFDVGRNEILRRLNSTPSVNVRRAVSSKKAQRVENDPVQFPPQLWARCNYCNSSLPLSKLRRQEGIVANSWLSRQKPVLTCCPTCKKPLPRCSICLLSLGCLNPYMELQRERNQLPRGGGPMIVGGGSDDLSGLANIPFAEWFTWCMRCKHGGHAHHLVGWFSKHPTCAASPKHPPGEMPVVEKLRRDSVVGHRRRQALTSEDILKHLPKYARANHLSGIRSNPTRQPKLKANEAQPTNISTGSRHVRRNAMDWTSFSRIMFTTPTSFYPNNTSEIYIDPGSAPHFKRCANQPIENLGDSANHPYVSGTKSKCCEESSLDYSESSSDDESEDSVPECIESTIVASVAVVLDFSSIERSDFECAICLEHPSTLDSLATCIDSWATKKNECPLCKKEFHLVASRGRVRWY</sequence>
<feature type="compositionally biased region" description="Basic and acidic residues" evidence="5">
    <location>
        <begin position="175"/>
        <end position="192"/>
    </location>
</feature>
<evidence type="ECO:0000256" key="3">
    <source>
        <dbReference type="ARBA" id="ARBA00022737"/>
    </source>
</evidence>
<feature type="compositionally biased region" description="Low complexity" evidence="5">
    <location>
        <begin position="352"/>
        <end position="368"/>
    </location>
</feature>
<feature type="repeat" description="WD" evidence="4">
    <location>
        <begin position="442"/>
        <end position="476"/>
    </location>
</feature>
<evidence type="ECO:0008006" key="10">
    <source>
        <dbReference type="Google" id="ProtNLM"/>
    </source>
</evidence>
<organism evidence="8 9">
    <name type="scientific">Cyclotella cryptica</name>
    <dbReference type="NCBI Taxonomy" id="29204"/>
    <lineage>
        <taxon>Eukaryota</taxon>
        <taxon>Sar</taxon>
        <taxon>Stramenopiles</taxon>
        <taxon>Ochrophyta</taxon>
        <taxon>Bacillariophyta</taxon>
        <taxon>Coscinodiscophyceae</taxon>
        <taxon>Thalassiosirophycidae</taxon>
        <taxon>Stephanodiscales</taxon>
        <taxon>Stephanodiscaceae</taxon>
        <taxon>Cyclotella</taxon>
    </lineage>
</organism>
<dbReference type="Proteomes" id="UP001516023">
    <property type="component" value="Unassembled WGS sequence"/>
</dbReference>
<evidence type="ECO:0000256" key="5">
    <source>
        <dbReference type="SAM" id="MobiDB-lite"/>
    </source>
</evidence>
<feature type="compositionally biased region" description="Low complexity" evidence="5">
    <location>
        <begin position="73"/>
        <end position="85"/>
    </location>
</feature>
<feature type="compositionally biased region" description="Basic and acidic residues" evidence="5">
    <location>
        <begin position="87"/>
        <end position="96"/>
    </location>
</feature>